<evidence type="ECO:0000256" key="2">
    <source>
        <dbReference type="ARBA" id="ARBA00005272"/>
    </source>
</evidence>
<dbReference type="AlphaFoldDB" id="A0A2J6WRG7"/>
<dbReference type="SUPFAM" id="SSF51905">
    <property type="entry name" value="FAD/NAD(P)-binding domain"/>
    <property type="match status" value="1"/>
</dbReference>
<evidence type="ECO:0000313" key="8">
    <source>
        <dbReference type="Proteomes" id="UP000242881"/>
    </source>
</evidence>
<dbReference type="Proteomes" id="UP000242881">
    <property type="component" value="Unassembled WGS sequence"/>
</dbReference>
<keyword evidence="3" id="KW-0285">Flavoprotein</keyword>
<reference evidence="7 8" key="1">
    <citation type="submission" date="2018-01" db="EMBL/GenBank/DDBJ databases">
        <title>Metagenomic assembled genomes from two thermal pools in the Uzon Caldera, Kamchatka, Russia.</title>
        <authorList>
            <person name="Wilkins L."/>
            <person name="Ettinger C."/>
        </authorList>
    </citation>
    <scope>NUCLEOTIDE SEQUENCE [LARGE SCALE GENOMIC DNA]</scope>
    <source>
        <strain evidence="7">ZAV-05</strain>
    </source>
</reference>
<evidence type="ECO:0000256" key="5">
    <source>
        <dbReference type="ARBA" id="ARBA00023002"/>
    </source>
</evidence>
<dbReference type="Pfam" id="PF07992">
    <property type="entry name" value="Pyr_redox_2"/>
    <property type="match status" value="1"/>
</dbReference>
<evidence type="ECO:0000259" key="6">
    <source>
        <dbReference type="Pfam" id="PF07992"/>
    </source>
</evidence>
<dbReference type="Gene3D" id="3.50.50.100">
    <property type="match status" value="1"/>
</dbReference>
<dbReference type="GO" id="GO:0019646">
    <property type="term" value="P:aerobic electron transport chain"/>
    <property type="evidence" value="ECO:0007669"/>
    <property type="project" value="TreeGrafter"/>
</dbReference>
<evidence type="ECO:0000256" key="4">
    <source>
        <dbReference type="ARBA" id="ARBA00022827"/>
    </source>
</evidence>
<proteinExistence type="inferred from homology"/>
<evidence type="ECO:0000256" key="3">
    <source>
        <dbReference type="ARBA" id="ARBA00022630"/>
    </source>
</evidence>
<organism evidence="7 8">
    <name type="scientific">Calditerrivibrio nitroreducens</name>
    <dbReference type="NCBI Taxonomy" id="477976"/>
    <lineage>
        <taxon>Bacteria</taxon>
        <taxon>Pseudomonadati</taxon>
        <taxon>Deferribacterota</taxon>
        <taxon>Deferribacteres</taxon>
        <taxon>Deferribacterales</taxon>
        <taxon>Calditerrivibrionaceae</taxon>
    </lineage>
</organism>
<feature type="domain" description="FAD/NAD(P)-binding" evidence="6">
    <location>
        <begin position="3"/>
        <end position="128"/>
    </location>
</feature>
<dbReference type="GO" id="GO:0003955">
    <property type="term" value="F:NAD(P)H dehydrogenase (quinone) activity"/>
    <property type="evidence" value="ECO:0007669"/>
    <property type="project" value="TreeGrafter"/>
</dbReference>
<dbReference type="InterPro" id="IPR023753">
    <property type="entry name" value="FAD/NAD-binding_dom"/>
</dbReference>
<keyword evidence="4" id="KW-0274">FAD</keyword>
<accession>A0A2J6WRG7</accession>
<dbReference type="InterPro" id="IPR036188">
    <property type="entry name" value="FAD/NAD-bd_sf"/>
</dbReference>
<dbReference type="PANTHER" id="PTHR42913:SF3">
    <property type="entry name" value="64 KDA MITOCHONDRIAL NADH DEHYDROGENASE (EUROFUNG)"/>
    <property type="match status" value="1"/>
</dbReference>
<protein>
    <submittedName>
        <fullName evidence="7">NAD(P)/FAD-dependent oxidoreductase</fullName>
    </submittedName>
</protein>
<feature type="non-terminal residue" evidence="7">
    <location>
        <position position="142"/>
    </location>
</feature>
<sequence>MKKILVLGGGFGGLTAITKLKRYAGKLFDVTLIDKNNYSLFTPMLPEVVSGNVTPDNIVFPLREITKKNNSNFVRDTVLYVDRENKLVKCEKGEYHYDYLIIATGSTTNFRGNKTAEEHCFEYKSITDGIALKYFVIELLEA</sequence>
<dbReference type="PANTHER" id="PTHR42913">
    <property type="entry name" value="APOPTOSIS-INDUCING FACTOR 1"/>
    <property type="match status" value="1"/>
</dbReference>
<evidence type="ECO:0000313" key="7">
    <source>
        <dbReference type="EMBL" id="PMP72974.1"/>
    </source>
</evidence>
<comment type="cofactor">
    <cofactor evidence="1">
        <name>FAD</name>
        <dbReference type="ChEBI" id="CHEBI:57692"/>
    </cofactor>
</comment>
<dbReference type="InterPro" id="IPR051169">
    <property type="entry name" value="NADH-Q_oxidoreductase"/>
</dbReference>
<dbReference type="EMBL" id="PNIN01000007">
    <property type="protein sequence ID" value="PMP72974.1"/>
    <property type="molecule type" value="Genomic_DNA"/>
</dbReference>
<evidence type="ECO:0000256" key="1">
    <source>
        <dbReference type="ARBA" id="ARBA00001974"/>
    </source>
</evidence>
<comment type="caution">
    <text evidence="7">The sequence shown here is derived from an EMBL/GenBank/DDBJ whole genome shotgun (WGS) entry which is preliminary data.</text>
</comment>
<keyword evidence="5" id="KW-0560">Oxidoreductase</keyword>
<comment type="similarity">
    <text evidence="2">Belongs to the NADH dehydrogenase family.</text>
</comment>
<name>A0A2J6WRG7_9BACT</name>
<gene>
    <name evidence="7" type="ORF">C0187_00485</name>
</gene>